<dbReference type="EMBL" id="LAZR01024249">
    <property type="protein sequence ID" value="KKL75788.1"/>
    <property type="molecule type" value="Genomic_DNA"/>
</dbReference>
<accession>A0A0F9ENY1</accession>
<name>A0A0F9ENY1_9ZZZZ</name>
<comment type="caution">
    <text evidence="1">The sequence shown here is derived from an EMBL/GenBank/DDBJ whole genome shotgun (WGS) entry which is preliminary data.</text>
</comment>
<dbReference type="AlphaFoldDB" id="A0A0F9ENY1"/>
<protein>
    <submittedName>
        <fullName evidence="1">Uncharacterized protein</fullName>
    </submittedName>
</protein>
<reference evidence="1" key="1">
    <citation type="journal article" date="2015" name="Nature">
        <title>Complex archaea that bridge the gap between prokaryotes and eukaryotes.</title>
        <authorList>
            <person name="Spang A."/>
            <person name="Saw J.H."/>
            <person name="Jorgensen S.L."/>
            <person name="Zaremba-Niedzwiedzka K."/>
            <person name="Martijn J."/>
            <person name="Lind A.E."/>
            <person name="van Eijk R."/>
            <person name="Schleper C."/>
            <person name="Guy L."/>
            <person name="Ettema T.J."/>
        </authorList>
    </citation>
    <scope>NUCLEOTIDE SEQUENCE</scope>
</reference>
<organism evidence="1">
    <name type="scientific">marine sediment metagenome</name>
    <dbReference type="NCBI Taxonomy" id="412755"/>
    <lineage>
        <taxon>unclassified sequences</taxon>
        <taxon>metagenomes</taxon>
        <taxon>ecological metagenomes</taxon>
    </lineage>
</organism>
<sequence length="50" mass="6005">MATAEDRLEVFGFNLKHKTKLTQKALDARSNNNWRRLYHILHQIKKLRLS</sequence>
<proteinExistence type="predicted"/>
<evidence type="ECO:0000313" key="1">
    <source>
        <dbReference type="EMBL" id="KKL75788.1"/>
    </source>
</evidence>
<gene>
    <name evidence="1" type="ORF">LCGC14_2051430</name>
</gene>